<feature type="binding site" evidence="5">
    <location>
        <position position="199"/>
    </location>
    <ligand>
        <name>ATP</name>
        <dbReference type="ChEBI" id="CHEBI:30616"/>
    </ligand>
</feature>
<feature type="domain" description="Adenylate kinase active site lid" evidence="8">
    <location>
        <begin position="127"/>
        <end position="162"/>
    </location>
</feature>
<dbReference type="EC" id="2.7.4.3" evidence="5 7"/>
<feature type="binding site" evidence="5">
    <location>
        <position position="92"/>
    </location>
    <ligand>
        <name>AMP</name>
        <dbReference type="ChEBI" id="CHEBI:456215"/>
    </ligand>
</feature>
<comment type="subcellular location">
    <subcellularLocation>
        <location evidence="5 7">Cytoplasm</location>
    </subcellularLocation>
</comment>
<feature type="binding site" evidence="5">
    <location>
        <begin position="85"/>
        <end position="88"/>
    </location>
    <ligand>
        <name>AMP</name>
        <dbReference type="ChEBI" id="CHEBI:456215"/>
    </ligand>
</feature>
<feature type="binding site" evidence="5">
    <location>
        <position position="153"/>
    </location>
    <ligand>
        <name>Zn(2+)</name>
        <dbReference type="ChEBI" id="CHEBI:29105"/>
        <note>structural</note>
    </ligand>
</feature>
<gene>
    <name evidence="5" type="primary">adk</name>
    <name evidence="9" type="ORF">ACFQMN_15320</name>
</gene>
<proteinExistence type="inferred from homology"/>
<evidence type="ECO:0000259" key="8">
    <source>
        <dbReference type="Pfam" id="PF05191"/>
    </source>
</evidence>
<evidence type="ECO:0000256" key="2">
    <source>
        <dbReference type="ARBA" id="ARBA00022727"/>
    </source>
</evidence>
<dbReference type="PRINTS" id="PR00094">
    <property type="entry name" value="ADENYLTKNASE"/>
</dbReference>
<dbReference type="RefSeq" id="WP_253937135.1">
    <property type="nucleotide sequence ID" value="NZ_JAPVRC010000013.1"/>
</dbReference>
<dbReference type="Gene3D" id="3.40.50.300">
    <property type="entry name" value="P-loop containing nucleotide triphosphate hydrolases"/>
    <property type="match status" value="1"/>
</dbReference>
<comment type="pathway">
    <text evidence="5">Purine metabolism; AMP biosynthesis via salvage pathway; AMP from ADP: step 1/1.</text>
</comment>
<dbReference type="InterPro" id="IPR006259">
    <property type="entry name" value="Adenyl_kin_sub"/>
</dbReference>
<feature type="binding site" evidence="5">
    <location>
        <position position="127"/>
    </location>
    <ligand>
        <name>ATP</name>
        <dbReference type="ChEBI" id="CHEBI:30616"/>
    </ligand>
</feature>
<keyword evidence="2 5" id="KW-0545">Nucleotide biosynthesis</keyword>
<keyword evidence="5" id="KW-0479">Metal-binding</keyword>
<keyword evidence="5" id="KW-0963">Cytoplasm</keyword>
<dbReference type="NCBIfam" id="TIGR01351">
    <property type="entry name" value="adk"/>
    <property type="match status" value="1"/>
</dbReference>
<dbReference type="PROSITE" id="PS00113">
    <property type="entry name" value="ADENYLATE_KINASE"/>
    <property type="match status" value="1"/>
</dbReference>
<comment type="caution">
    <text evidence="9">The sequence shown here is derived from an EMBL/GenBank/DDBJ whole genome shotgun (WGS) entry which is preliminary data.</text>
</comment>
<keyword evidence="10" id="KW-1185">Reference proteome</keyword>
<dbReference type="Pfam" id="PF05191">
    <property type="entry name" value="ADK_lid"/>
    <property type="match status" value="1"/>
</dbReference>
<evidence type="ECO:0000256" key="7">
    <source>
        <dbReference type="RuleBase" id="RU003331"/>
    </source>
</evidence>
<comment type="function">
    <text evidence="5">Catalyzes the reversible transfer of the terminal phosphate group between ATP and AMP. Plays an important role in cellular energy homeostasis and in adenine nucleotide metabolism.</text>
</comment>
<feature type="binding site" evidence="5">
    <location>
        <begin position="136"/>
        <end position="137"/>
    </location>
    <ligand>
        <name>ATP</name>
        <dbReference type="ChEBI" id="CHEBI:30616"/>
    </ligand>
</feature>
<dbReference type="CDD" id="cd01428">
    <property type="entry name" value="ADK"/>
    <property type="match status" value="1"/>
</dbReference>
<evidence type="ECO:0000313" key="10">
    <source>
        <dbReference type="Proteomes" id="UP001596494"/>
    </source>
</evidence>
<dbReference type="NCBIfam" id="NF001379">
    <property type="entry name" value="PRK00279.1-1"/>
    <property type="match status" value="1"/>
</dbReference>
<feature type="binding site" evidence="5">
    <location>
        <begin position="10"/>
        <end position="15"/>
    </location>
    <ligand>
        <name>ATP</name>
        <dbReference type="ChEBI" id="CHEBI:30616"/>
    </ligand>
</feature>
<feature type="binding site" evidence="5">
    <location>
        <position position="160"/>
    </location>
    <ligand>
        <name>AMP</name>
        <dbReference type="ChEBI" id="CHEBI:456215"/>
    </ligand>
</feature>
<feature type="binding site" evidence="5">
    <location>
        <position position="130"/>
    </location>
    <ligand>
        <name>Zn(2+)</name>
        <dbReference type="ChEBI" id="CHEBI:29105"/>
        <note>structural</note>
    </ligand>
</feature>
<accession>A0ABW2K7Q7</accession>
<evidence type="ECO:0000256" key="3">
    <source>
        <dbReference type="ARBA" id="ARBA00022741"/>
    </source>
</evidence>
<evidence type="ECO:0000256" key="4">
    <source>
        <dbReference type="ARBA" id="ARBA00022777"/>
    </source>
</evidence>
<dbReference type="NCBIfam" id="NF011100">
    <property type="entry name" value="PRK14527.1"/>
    <property type="match status" value="1"/>
</dbReference>
<comment type="domain">
    <text evidence="5">Consists of three domains, a large central CORE domain and two small peripheral domains, NMPbind and LID, which undergo movements during catalysis. The LID domain closes over the site of phosphoryl transfer upon ATP binding. Assembling and dissambling the active center during each catalytic cycle provides an effective means to prevent ATP hydrolysis. Some bacteria have evolved a zinc-coordinating structure that stabilizes the LID domain.</text>
</comment>
<comment type="similarity">
    <text evidence="5 6">Belongs to the adenylate kinase family.</text>
</comment>
<comment type="subunit">
    <text evidence="5 7">Monomer.</text>
</comment>
<keyword evidence="5" id="KW-0862">Zinc</keyword>
<dbReference type="InterPro" id="IPR027417">
    <property type="entry name" value="P-loop_NTPase"/>
</dbReference>
<dbReference type="EMBL" id="JBHTBY010000015">
    <property type="protein sequence ID" value="MFC7322236.1"/>
    <property type="molecule type" value="Genomic_DNA"/>
</dbReference>
<evidence type="ECO:0000256" key="5">
    <source>
        <dbReference type="HAMAP-Rule" id="MF_00235"/>
    </source>
</evidence>
<dbReference type="HAMAP" id="MF_00235">
    <property type="entry name" value="Adenylate_kinase_Adk"/>
    <property type="match status" value="1"/>
</dbReference>
<keyword evidence="5 7" id="KW-0067">ATP-binding</keyword>
<reference evidence="10" key="1">
    <citation type="journal article" date="2019" name="Int. J. Syst. Evol. Microbiol.">
        <title>The Global Catalogue of Microorganisms (GCM) 10K type strain sequencing project: providing services to taxonomists for standard genome sequencing and annotation.</title>
        <authorList>
            <consortium name="The Broad Institute Genomics Platform"/>
            <consortium name="The Broad Institute Genome Sequencing Center for Infectious Disease"/>
            <person name="Wu L."/>
            <person name="Ma J."/>
        </authorList>
    </citation>
    <scope>NUCLEOTIDE SEQUENCE [LARGE SCALE GENOMIC DNA]</scope>
    <source>
        <strain evidence="10">CCUG 73951</strain>
    </source>
</reference>
<protein>
    <recommendedName>
        <fullName evidence="5 7">Adenylate kinase</fullName>
        <shortName evidence="5">AK</shortName>
        <ecNumber evidence="5 7">2.7.4.3</ecNumber>
    </recommendedName>
    <alternativeName>
        <fullName evidence="5">ATP-AMP transphosphorylase</fullName>
    </alternativeName>
    <alternativeName>
        <fullName evidence="5">ATP:AMP phosphotransferase</fullName>
    </alternativeName>
    <alternativeName>
        <fullName evidence="5">Adenylate monophosphate kinase</fullName>
    </alternativeName>
</protein>
<feature type="binding site" evidence="5">
    <location>
        <position position="36"/>
    </location>
    <ligand>
        <name>AMP</name>
        <dbReference type="ChEBI" id="CHEBI:456215"/>
    </ligand>
</feature>
<dbReference type="NCBIfam" id="NF001380">
    <property type="entry name" value="PRK00279.1-2"/>
    <property type="match status" value="1"/>
</dbReference>
<dbReference type="SUPFAM" id="SSF52540">
    <property type="entry name" value="P-loop containing nucleoside triphosphate hydrolases"/>
    <property type="match status" value="1"/>
</dbReference>
<organism evidence="9 10">
    <name type="scientific">Halobacillus campisalis</name>
    <dbReference type="NCBI Taxonomy" id="435909"/>
    <lineage>
        <taxon>Bacteria</taxon>
        <taxon>Bacillati</taxon>
        <taxon>Bacillota</taxon>
        <taxon>Bacilli</taxon>
        <taxon>Bacillales</taxon>
        <taxon>Bacillaceae</taxon>
        <taxon>Halobacillus</taxon>
    </lineage>
</organism>
<evidence type="ECO:0000256" key="1">
    <source>
        <dbReference type="ARBA" id="ARBA00022679"/>
    </source>
</evidence>
<feature type="region of interest" description="NMP" evidence="5">
    <location>
        <begin position="30"/>
        <end position="59"/>
    </location>
</feature>
<name>A0ABW2K7Q7_9BACI</name>
<feature type="binding site" evidence="5">
    <location>
        <position position="133"/>
    </location>
    <ligand>
        <name>Zn(2+)</name>
        <dbReference type="ChEBI" id="CHEBI:29105"/>
        <note>structural</note>
    </ligand>
</feature>
<feature type="binding site" evidence="5">
    <location>
        <position position="171"/>
    </location>
    <ligand>
        <name>AMP</name>
        <dbReference type="ChEBI" id="CHEBI:456215"/>
    </ligand>
</feature>
<dbReference type="Pfam" id="PF00406">
    <property type="entry name" value="ADK"/>
    <property type="match status" value="1"/>
</dbReference>
<dbReference type="NCBIfam" id="NF001381">
    <property type="entry name" value="PRK00279.1-3"/>
    <property type="match status" value="1"/>
</dbReference>
<dbReference type="InterPro" id="IPR000850">
    <property type="entry name" value="Adenylat/UMP-CMP_kin"/>
</dbReference>
<dbReference type="PANTHER" id="PTHR23359">
    <property type="entry name" value="NUCLEOTIDE KINASE"/>
    <property type="match status" value="1"/>
</dbReference>
<dbReference type="GO" id="GO:0004017">
    <property type="term" value="F:AMP kinase activity"/>
    <property type="evidence" value="ECO:0007669"/>
    <property type="project" value="UniProtKB-EC"/>
</dbReference>
<keyword evidence="1 5" id="KW-0808">Transferase</keyword>
<comment type="catalytic activity">
    <reaction evidence="5 7">
        <text>AMP + ATP = 2 ADP</text>
        <dbReference type="Rhea" id="RHEA:12973"/>
        <dbReference type="ChEBI" id="CHEBI:30616"/>
        <dbReference type="ChEBI" id="CHEBI:456215"/>
        <dbReference type="ChEBI" id="CHEBI:456216"/>
        <dbReference type="EC" id="2.7.4.3"/>
    </reaction>
</comment>
<dbReference type="InterPro" id="IPR033690">
    <property type="entry name" value="Adenylat_kinase_CS"/>
</dbReference>
<feature type="binding site" evidence="5">
    <location>
        <position position="31"/>
    </location>
    <ligand>
        <name>AMP</name>
        <dbReference type="ChEBI" id="CHEBI:456215"/>
    </ligand>
</feature>
<dbReference type="InterPro" id="IPR007862">
    <property type="entry name" value="Adenylate_kinase_lid-dom"/>
</dbReference>
<keyword evidence="4 5" id="KW-0418">Kinase</keyword>
<evidence type="ECO:0000313" key="9">
    <source>
        <dbReference type="EMBL" id="MFC7322236.1"/>
    </source>
</evidence>
<feature type="binding site" evidence="5">
    <location>
        <position position="150"/>
    </location>
    <ligand>
        <name>Zn(2+)</name>
        <dbReference type="ChEBI" id="CHEBI:29105"/>
        <note>structural</note>
    </ligand>
</feature>
<evidence type="ECO:0000256" key="6">
    <source>
        <dbReference type="RuleBase" id="RU003330"/>
    </source>
</evidence>
<keyword evidence="3 5" id="KW-0547">Nucleotide-binding</keyword>
<sequence>MNLILMGLPGAGKGTQAEKIVEKYNIPHISTGDMFRLAIKEGTALGQEAKSYMDKGELVPDEVTIGIVRERLSKPDCQEGFLLDGFPRTIAQADALENLLADMNESVDYVLHIDVPKEQLVERLTGRRVCPTCGATYHVIFNPPKEEGKCDHDGAELIQREDDQPETVKKRLEVNVEQAQPLLDFYQDKGYLVTFDGDRNIDDVFVDIDKKLGGLVK</sequence>
<feature type="region of interest" description="LID" evidence="5">
    <location>
        <begin position="126"/>
        <end position="163"/>
    </location>
</feature>
<feature type="binding site" evidence="5">
    <location>
        <begin position="57"/>
        <end position="59"/>
    </location>
    <ligand>
        <name>AMP</name>
        <dbReference type="ChEBI" id="CHEBI:456215"/>
    </ligand>
</feature>
<dbReference type="Proteomes" id="UP001596494">
    <property type="component" value="Unassembled WGS sequence"/>
</dbReference>